<keyword evidence="3" id="KW-1185">Reference proteome</keyword>
<dbReference type="InterPro" id="IPR025322">
    <property type="entry name" value="PADRE_dom"/>
</dbReference>
<gene>
    <name evidence="2" type="ORF">ZOSMA_9G00760</name>
</gene>
<feature type="compositionally biased region" description="Acidic residues" evidence="1">
    <location>
        <begin position="141"/>
        <end position="151"/>
    </location>
</feature>
<comment type="caution">
    <text evidence="2">The sequence shown here is derived from an EMBL/GenBank/DDBJ whole genome shotgun (WGS) entry which is preliminary data.</text>
</comment>
<reference evidence="3" key="1">
    <citation type="journal article" date="2016" name="Nature">
        <title>The genome of the seagrass Zostera marina reveals angiosperm adaptation to the sea.</title>
        <authorList>
            <person name="Olsen J.L."/>
            <person name="Rouze P."/>
            <person name="Verhelst B."/>
            <person name="Lin Y.-C."/>
            <person name="Bayer T."/>
            <person name="Collen J."/>
            <person name="Dattolo E."/>
            <person name="De Paoli E."/>
            <person name="Dittami S."/>
            <person name="Maumus F."/>
            <person name="Michel G."/>
            <person name="Kersting A."/>
            <person name="Lauritano C."/>
            <person name="Lohaus R."/>
            <person name="Toepel M."/>
            <person name="Tonon T."/>
            <person name="Vanneste K."/>
            <person name="Amirebrahimi M."/>
            <person name="Brakel J."/>
            <person name="Bostroem C."/>
            <person name="Chovatia M."/>
            <person name="Grimwood J."/>
            <person name="Jenkins J.W."/>
            <person name="Jueterbock A."/>
            <person name="Mraz A."/>
            <person name="Stam W.T."/>
            <person name="Tice H."/>
            <person name="Bornberg-Bauer E."/>
            <person name="Green P.J."/>
            <person name="Pearson G.A."/>
            <person name="Procaccini G."/>
            <person name="Duarte C.M."/>
            <person name="Schmutz J."/>
            <person name="Reusch T.B.H."/>
            <person name="Van de Peer Y."/>
        </authorList>
    </citation>
    <scope>NUCLEOTIDE SEQUENCE [LARGE SCALE GENOMIC DNA]</scope>
    <source>
        <strain evidence="3">cv. Finnish</strain>
    </source>
</reference>
<proteinExistence type="predicted"/>
<protein>
    <recommendedName>
        <fullName evidence="4">DUF4228 domain protein</fullName>
    </recommendedName>
</protein>
<evidence type="ECO:0008006" key="4">
    <source>
        <dbReference type="Google" id="ProtNLM"/>
    </source>
</evidence>
<name>A0A0K9NH67_ZOSMR</name>
<feature type="compositionally biased region" description="Basic residues" evidence="1">
    <location>
        <begin position="115"/>
        <end position="128"/>
    </location>
</feature>
<evidence type="ECO:0000256" key="1">
    <source>
        <dbReference type="SAM" id="MobiDB-lite"/>
    </source>
</evidence>
<dbReference type="OrthoDB" id="747498at2759"/>
<dbReference type="EMBL" id="LFYR01002228">
    <property type="protein sequence ID" value="KMZ55973.1"/>
    <property type="molecule type" value="Genomic_DNA"/>
</dbReference>
<dbReference type="OMA" id="LSAHQVM"/>
<organism evidence="2 3">
    <name type="scientific">Zostera marina</name>
    <name type="common">Eelgrass</name>
    <dbReference type="NCBI Taxonomy" id="29655"/>
    <lineage>
        <taxon>Eukaryota</taxon>
        <taxon>Viridiplantae</taxon>
        <taxon>Streptophyta</taxon>
        <taxon>Embryophyta</taxon>
        <taxon>Tracheophyta</taxon>
        <taxon>Spermatophyta</taxon>
        <taxon>Magnoliopsida</taxon>
        <taxon>Liliopsida</taxon>
        <taxon>Zosteraceae</taxon>
        <taxon>Zostera</taxon>
    </lineage>
</organism>
<dbReference type="PANTHER" id="PTHR33413">
    <property type="entry name" value="EXPRESSED PROTEIN"/>
    <property type="match status" value="1"/>
</dbReference>
<evidence type="ECO:0000313" key="2">
    <source>
        <dbReference type="EMBL" id="KMZ55973.1"/>
    </source>
</evidence>
<dbReference type="Pfam" id="PF14009">
    <property type="entry name" value="PADRE"/>
    <property type="match status" value="1"/>
</dbReference>
<dbReference type="AlphaFoldDB" id="A0A0K9NH67"/>
<feature type="region of interest" description="Disordered" evidence="1">
    <location>
        <begin position="109"/>
        <end position="156"/>
    </location>
</feature>
<dbReference type="PANTHER" id="PTHR33413:SF1">
    <property type="entry name" value="EXPRESSED PROTEIN"/>
    <property type="match status" value="1"/>
</dbReference>
<sequence length="177" mass="20154">MGNCQASDAAMVMIQHPCGTTQHVYFSVSAREVMEANPGHYVAFFVTPTNYSSDHSTNTVTKPAHQRYLKLLRPDDTLHVGNMYRLISFEEMMKEIATKKHVKLSRLMLSQSQKGRSKGKERQHRGGKSAKTTIPPQSEQMSEEEEVEEGGIDSIRIRHSVRRWKPRLQTIAEVVEN</sequence>
<evidence type="ECO:0000313" key="3">
    <source>
        <dbReference type="Proteomes" id="UP000036987"/>
    </source>
</evidence>
<dbReference type="STRING" id="29655.A0A0K9NH67"/>
<dbReference type="Proteomes" id="UP000036987">
    <property type="component" value="Unassembled WGS sequence"/>
</dbReference>
<accession>A0A0K9NH67</accession>